<reference evidence="3 4" key="1">
    <citation type="submission" date="2021-06" db="EMBL/GenBank/DDBJ databases">
        <authorList>
            <person name="Palmer J.M."/>
        </authorList>
    </citation>
    <scope>NUCLEOTIDE SEQUENCE [LARGE SCALE GENOMIC DNA]</scope>
    <source>
        <strain evidence="3 4">XC_2019</strain>
        <tissue evidence="3">Muscle</tissue>
    </source>
</reference>
<keyword evidence="1" id="KW-0812">Transmembrane</keyword>
<dbReference type="InterPro" id="IPR028191">
    <property type="entry name" value="WASH-4_N"/>
</dbReference>
<evidence type="ECO:0000313" key="3">
    <source>
        <dbReference type="EMBL" id="MEQ2198854.1"/>
    </source>
</evidence>
<feature type="non-terminal residue" evidence="3">
    <location>
        <position position="1"/>
    </location>
</feature>
<dbReference type="Proteomes" id="UP001434883">
    <property type="component" value="Unassembled WGS sequence"/>
</dbReference>
<evidence type="ECO:0000259" key="2">
    <source>
        <dbReference type="Pfam" id="PF14745"/>
    </source>
</evidence>
<accession>A0ABV0QSQ3</accession>
<feature type="transmembrane region" description="Helical" evidence="1">
    <location>
        <begin position="60"/>
        <end position="78"/>
    </location>
</feature>
<dbReference type="Pfam" id="PF14745">
    <property type="entry name" value="WASH-4_N"/>
    <property type="match status" value="1"/>
</dbReference>
<keyword evidence="1" id="KW-0472">Membrane</keyword>
<proteinExistence type="predicted"/>
<sequence>KRVISDKKYSEQRLDVLSSLVLAENALSGPSTKERRLVVSLALCVGTQLVRWKISVVTTTHALLLLLFPFFTVFLTILPRKPSKMRSCFRCRLC</sequence>
<keyword evidence="1" id="KW-1133">Transmembrane helix</keyword>
<evidence type="ECO:0000256" key="1">
    <source>
        <dbReference type="SAM" id="Phobius"/>
    </source>
</evidence>
<evidence type="ECO:0000313" key="4">
    <source>
        <dbReference type="Proteomes" id="UP001434883"/>
    </source>
</evidence>
<gene>
    <name evidence="3" type="ORF">XENOCAPTIV_019594</name>
</gene>
<comment type="caution">
    <text evidence="3">The sequence shown here is derived from an EMBL/GenBank/DDBJ whole genome shotgun (WGS) entry which is preliminary data.</text>
</comment>
<organism evidence="3 4">
    <name type="scientific">Xenoophorus captivus</name>
    <dbReference type="NCBI Taxonomy" id="1517983"/>
    <lineage>
        <taxon>Eukaryota</taxon>
        <taxon>Metazoa</taxon>
        <taxon>Chordata</taxon>
        <taxon>Craniata</taxon>
        <taxon>Vertebrata</taxon>
        <taxon>Euteleostomi</taxon>
        <taxon>Actinopterygii</taxon>
        <taxon>Neopterygii</taxon>
        <taxon>Teleostei</taxon>
        <taxon>Neoteleostei</taxon>
        <taxon>Acanthomorphata</taxon>
        <taxon>Ovalentaria</taxon>
        <taxon>Atherinomorphae</taxon>
        <taxon>Cyprinodontiformes</taxon>
        <taxon>Goodeidae</taxon>
        <taxon>Xenoophorus</taxon>
    </lineage>
</organism>
<protein>
    <recommendedName>
        <fullName evidence="2">WASH complex subunit 4 N-terminal domain-containing protein</fullName>
    </recommendedName>
</protein>
<feature type="domain" description="WASH complex subunit 4 N-terminal" evidence="2">
    <location>
        <begin position="1"/>
        <end position="47"/>
    </location>
</feature>
<name>A0ABV0QSQ3_9TELE</name>
<dbReference type="EMBL" id="JAHRIN010020967">
    <property type="protein sequence ID" value="MEQ2198854.1"/>
    <property type="molecule type" value="Genomic_DNA"/>
</dbReference>
<keyword evidence="4" id="KW-1185">Reference proteome</keyword>